<dbReference type="Pfam" id="PF09850">
    <property type="entry name" value="DotU"/>
    <property type="match status" value="1"/>
</dbReference>
<dbReference type="EMBL" id="JACAQA010000002">
    <property type="protein sequence ID" value="NWB83411.1"/>
    <property type="molecule type" value="Genomic_DNA"/>
</dbReference>
<evidence type="ECO:0000313" key="4">
    <source>
        <dbReference type="Proteomes" id="UP000522864"/>
    </source>
</evidence>
<evidence type="ECO:0000313" key="3">
    <source>
        <dbReference type="EMBL" id="NWB83411.1"/>
    </source>
</evidence>
<dbReference type="Gene3D" id="1.25.40.590">
    <property type="entry name" value="Type IV / VI secretion system, DotU"/>
    <property type="match status" value="1"/>
</dbReference>
<protein>
    <submittedName>
        <fullName evidence="3">DotU family type IV/VI secretion system protein</fullName>
    </submittedName>
</protein>
<keyword evidence="1" id="KW-1133">Transmembrane helix</keyword>
<accession>A0A7Y7WL21</accession>
<dbReference type="PANTHER" id="PTHR38033">
    <property type="entry name" value="MEMBRANE PROTEIN-RELATED"/>
    <property type="match status" value="1"/>
</dbReference>
<dbReference type="PANTHER" id="PTHR38033:SF1">
    <property type="entry name" value="DOTU FAMILY TYPE IV_VI SECRETION SYSTEM PROTEIN"/>
    <property type="match status" value="1"/>
</dbReference>
<proteinExistence type="predicted"/>
<keyword evidence="1" id="KW-0812">Transmembrane</keyword>
<dbReference type="RefSeq" id="WP_177098667.1">
    <property type="nucleotide sequence ID" value="NZ_JACAQA010000002.1"/>
</dbReference>
<comment type="caution">
    <text evidence="3">The sequence shown here is derived from an EMBL/GenBank/DDBJ whole genome shotgun (WGS) entry which is preliminary data.</text>
</comment>
<dbReference type="InterPro" id="IPR017732">
    <property type="entry name" value="T4/T6SS_DotU"/>
</dbReference>
<feature type="transmembrane region" description="Helical" evidence="1">
    <location>
        <begin position="246"/>
        <end position="267"/>
    </location>
</feature>
<dbReference type="NCBIfam" id="TIGR03349">
    <property type="entry name" value="IV_VI_DotU"/>
    <property type="match status" value="1"/>
</dbReference>
<organism evidence="3 4">
    <name type="scientific">Pseudomonas gingeri</name>
    <dbReference type="NCBI Taxonomy" id="117681"/>
    <lineage>
        <taxon>Bacteria</taxon>
        <taxon>Pseudomonadati</taxon>
        <taxon>Pseudomonadota</taxon>
        <taxon>Gammaproteobacteria</taxon>
        <taxon>Pseudomonadales</taxon>
        <taxon>Pseudomonadaceae</taxon>
        <taxon>Pseudomonas</taxon>
    </lineage>
</organism>
<gene>
    <name evidence="3" type="ORF">HX830_00840</name>
</gene>
<dbReference type="InterPro" id="IPR038522">
    <property type="entry name" value="T4/T6SS_DotU_sf"/>
</dbReference>
<dbReference type="Proteomes" id="UP000522864">
    <property type="component" value="Unassembled WGS sequence"/>
</dbReference>
<sequence>MHKDETQAPRDDLTVLVGLDESNVFQGPLTDADAVPKVEQLQARMIHASRARPQETVTQGINRLVIAAADLLEELAAISRHESDRSLGALHERLVLKLEAFEARALQLELEASQVMSARYVLCTALDEAVMSAAVSQEGHWSKMSLLSRFHNETFGGEKFFQLLERLLQDPVKHLFLLELMYLCLALGFEGKYRIANRGSLALDATRDSLYRQIRQLRGEPARELSPCWQGVGRQPARRVRSVPGWLVPLFTLTCLGVMYGGFAWVLGEQRKLVLQHYPPLNPPMVDLRKDVK</sequence>
<name>A0A7Y7WL21_9PSED</name>
<evidence type="ECO:0000259" key="2">
    <source>
        <dbReference type="Pfam" id="PF09850"/>
    </source>
</evidence>
<dbReference type="NCBIfam" id="NF038228">
    <property type="entry name" value="IcmH_DotU_IVB"/>
    <property type="match status" value="1"/>
</dbReference>
<keyword evidence="1" id="KW-0472">Membrane</keyword>
<evidence type="ECO:0000256" key="1">
    <source>
        <dbReference type="SAM" id="Phobius"/>
    </source>
</evidence>
<reference evidence="3 4" key="1">
    <citation type="submission" date="2020-04" db="EMBL/GenBank/DDBJ databases">
        <title>Molecular characterization of pseudomonads from Agaricus bisporus reveal novel blotch 2 pathogens in Western Europe.</title>
        <authorList>
            <person name="Taparia T."/>
            <person name="Krijger M."/>
            <person name="Haynes E."/>
            <person name="Elpinstone J.G."/>
            <person name="Noble R."/>
            <person name="Van Der Wolf J."/>
        </authorList>
    </citation>
    <scope>NUCLEOTIDE SEQUENCE [LARGE SCALE GENOMIC DNA]</scope>
    <source>
        <strain evidence="3 4">G9001</strain>
    </source>
</reference>
<feature type="domain" description="Type IV / VI secretion system DotU" evidence="2">
    <location>
        <begin position="64"/>
        <end position="265"/>
    </location>
</feature>
<dbReference type="AlphaFoldDB" id="A0A7Y7WL21"/>